<evidence type="ECO:0000313" key="8">
    <source>
        <dbReference type="Proteomes" id="UP000831327"/>
    </source>
</evidence>
<feature type="domain" description="O-antigen ligase-related" evidence="6">
    <location>
        <begin position="282"/>
        <end position="427"/>
    </location>
</feature>
<gene>
    <name evidence="7" type="ORF">Rmf_34110</name>
</gene>
<evidence type="ECO:0000259" key="6">
    <source>
        <dbReference type="Pfam" id="PF04932"/>
    </source>
</evidence>
<keyword evidence="2 5" id="KW-0812">Transmembrane</keyword>
<dbReference type="PANTHER" id="PTHR37422">
    <property type="entry name" value="TEICHURONIC ACID BIOSYNTHESIS PROTEIN TUAE"/>
    <property type="match status" value="1"/>
</dbReference>
<reference evidence="7 8" key="1">
    <citation type="journal article" date="2016" name="Microbes Environ.">
        <title>Phylogenetically diverse aerobic anoxygenic phototrophic bacteria isolated from epilithic biofilms in Tama river, Japan.</title>
        <authorList>
            <person name="Hirose S."/>
            <person name="Matsuura K."/>
            <person name="Haruta S."/>
        </authorList>
    </citation>
    <scope>NUCLEOTIDE SEQUENCE [LARGE SCALE GENOMIC DNA]</scope>
    <source>
        <strain evidence="7 8">S08</strain>
    </source>
</reference>
<evidence type="ECO:0000256" key="5">
    <source>
        <dbReference type="SAM" id="Phobius"/>
    </source>
</evidence>
<name>A0ABM7Y6C6_9PROT</name>
<organism evidence="7 8">
    <name type="scientific">Roseomonas fluvialis</name>
    <dbReference type="NCBI Taxonomy" id="1750527"/>
    <lineage>
        <taxon>Bacteria</taxon>
        <taxon>Pseudomonadati</taxon>
        <taxon>Pseudomonadota</taxon>
        <taxon>Alphaproteobacteria</taxon>
        <taxon>Acetobacterales</taxon>
        <taxon>Roseomonadaceae</taxon>
        <taxon>Roseomonas</taxon>
    </lineage>
</organism>
<feature type="transmembrane region" description="Helical" evidence="5">
    <location>
        <begin position="134"/>
        <end position="158"/>
    </location>
</feature>
<sequence length="515" mass="53791">MSGAHDIAGGRLRGAGAAGFLAALVLGAICVPAAVVVSDLETRYVAALVAGAAGLVGLMLAGSFARARLMLVVAMGIGLSVGLSISFLHQTDLPGRYLRFVGGAQAVTVSLGQLGALGWLGLRLLESRLMRRPWRIQLVPLVVGPQVAFMAVGMLSVVNALQPVLSALELLRLTGLLMISIAVMNLSPRELRIFVWTLVMGILPQFLLVCVQFGTGRNLGLAVLGETALVQTTIDAGAVARPGGTFGDPNILSYFFEITYPIALAMALAGASAAARLGGSVSALASLGGVILSYSRGAWSTIPISTGIVVLLVLGRRVLSLRTAVIAILGSLVAAGAVVSAWPFISTRLFGDDAGSFGHRLPLARAALSMWEQFPLLGVGLNNFAVSFNLYDRTAYSRIFNQGDHVVHSLHLLVLSETGVIGYAAFLFQFVAAVILARRIRSSPLARALAIGACTGLLAHLIHGFVDPGFKLSLTVSQLIAGIFGLIAALWLHDRNQAPPVMRVGIASPRDRGAS</sequence>
<protein>
    <recommendedName>
        <fullName evidence="6">O-antigen ligase-related domain-containing protein</fullName>
    </recommendedName>
</protein>
<feature type="transmembrane region" description="Helical" evidence="5">
    <location>
        <begin position="12"/>
        <end position="38"/>
    </location>
</feature>
<feature type="transmembrane region" description="Helical" evidence="5">
    <location>
        <begin position="420"/>
        <end position="437"/>
    </location>
</feature>
<dbReference type="Pfam" id="PF04932">
    <property type="entry name" value="Wzy_C"/>
    <property type="match status" value="1"/>
</dbReference>
<feature type="transmembrane region" description="Helical" evidence="5">
    <location>
        <begin position="449"/>
        <end position="466"/>
    </location>
</feature>
<dbReference type="Proteomes" id="UP000831327">
    <property type="component" value="Chromosome"/>
</dbReference>
<comment type="subcellular location">
    <subcellularLocation>
        <location evidence="1">Membrane</location>
        <topology evidence="1">Multi-pass membrane protein</topology>
    </subcellularLocation>
</comment>
<feature type="transmembrane region" description="Helical" evidence="5">
    <location>
        <begin position="472"/>
        <end position="493"/>
    </location>
</feature>
<feature type="transmembrane region" description="Helical" evidence="5">
    <location>
        <begin position="326"/>
        <end position="345"/>
    </location>
</feature>
<feature type="transmembrane region" description="Helical" evidence="5">
    <location>
        <begin position="69"/>
        <end position="88"/>
    </location>
</feature>
<feature type="transmembrane region" description="Helical" evidence="5">
    <location>
        <begin position="251"/>
        <end position="270"/>
    </location>
</feature>
<dbReference type="InterPro" id="IPR007016">
    <property type="entry name" value="O-antigen_ligase-rel_domated"/>
</dbReference>
<proteinExistence type="predicted"/>
<feature type="transmembrane region" description="Helical" evidence="5">
    <location>
        <begin position="277"/>
        <end position="295"/>
    </location>
</feature>
<dbReference type="RefSeq" id="WP_244407709.1">
    <property type="nucleotide sequence ID" value="NZ_AP025637.1"/>
</dbReference>
<feature type="transmembrane region" description="Helical" evidence="5">
    <location>
        <begin position="100"/>
        <end position="122"/>
    </location>
</feature>
<feature type="transmembrane region" description="Helical" evidence="5">
    <location>
        <begin position="301"/>
        <end position="319"/>
    </location>
</feature>
<keyword evidence="3 5" id="KW-1133">Transmembrane helix</keyword>
<evidence type="ECO:0000256" key="3">
    <source>
        <dbReference type="ARBA" id="ARBA00022989"/>
    </source>
</evidence>
<feature type="transmembrane region" description="Helical" evidence="5">
    <location>
        <begin position="193"/>
        <end position="214"/>
    </location>
</feature>
<evidence type="ECO:0000256" key="2">
    <source>
        <dbReference type="ARBA" id="ARBA00022692"/>
    </source>
</evidence>
<keyword evidence="4 5" id="KW-0472">Membrane</keyword>
<evidence type="ECO:0000256" key="1">
    <source>
        <dbReference type="ARBA" id="ARBA00004141"/>
    </source>
</evidence>
<evidence type="ECO:0000256" key="4">
    <source>
        <dbReference type="ARBA" id="ARBA00023136"/>
    </source>
</evidence>
<dbReference type="PANTHER" id="PTHR37422:SF13">
    <property type="entry name" value="LIPOPOLYSACCHARIDE BIOSYNTHESIS PROTEIN PA4999-RELATED"/>
    <property type="match status" value="1"/>
</dbReference>
<feature type="transmembrane region" description="Helical" evidence="5">
    <location>
        <begin position="164"/>
        <end position="186"/>
    </location>
</feature>
<keyword evidence="8" id="KW-1185">Reference proteome</keyword>
<dbReference type="InterPro" id="IPR051533">
    <property type="entry name" value="WaaL-like"/>
</dbReference>
<feature type="transmembrane region" description="Helical" evidence="5">
    <location>
        <begin position="44"/>
        <end position="62"/>
    </location>
</feature>
<evidence type="ECO:0000313" key="7">
    <source>
        <dbReference type="EMBL" id="BDG73482.1"/>
    </source>
</evidence>
<dbReference type="EMBL" id="AP025637">
    <property type="protein sequence ID" value="BDG73482.1"/>
    <property type="molecule type" value="Genomic_DNA"/>
</dbReference>
<accession>A0ABM7Y6C6</accession>